<dbReference type="EMBL" id="JAYKXP010000005">
    <property type="protein sequence ID" value="KAK7058436.1"/>
    <property type="molecule type" value="Genomic_DNA"/>
</dbReference>
<evidence type="ECO:0000313" key="3">
    <source>
        <dbReference type="Proteomes" id="UP001383192"/>
    </source>
</evidence>
<evidence type="ECO:0000313" key="2">
    <source>
        <dbReference type="EMBL" id="KAK7058436.1"/>
    </source>
</evidence>
<proteinExistence type="predicted"/>
<dbReference type="Pfam" id="PF12937">
    <property type="entry name" value="F-box-like"/>
    <property type="match status" value="1"/>
</dbReference>
<protein>
    <recommendedName>
        <fullName evidence="1">F-box domain-containing protein</fullName>
    </recommendedName>
</protein>
<sequence>MASLYEFLHEASAEVILYIFAYLDLPDLAALSQISARLAILASDPALHKNRLRIIAPSRVQHSLFAQGPQGILLRPTIADLVHRGVVRGLGIERRWRDGTYFYSQRSIMLYEASIKLSRRHAGHIVSTVLRQRTQSSNDVMLKALHATHVLPEECSSLRVSRILLPVMRKLQWSFQRDKLSRMFRDGTVHVYRDPGKFGKWVEGRGKGIVQEGERVRLALCPDVRKKVGFYESL</sequence>
<gene>
    <name evidence="2" type="ORF">VNI00_002070</name>
</gene>
<dbReference type="InterPro" id="IPR036047">
    <property type="entry name" value="F-box-like_dom_sf"/>
</dbReference>
<accession>A0AAW0E076</accession>
<dbReference type="Gene3D" id="1.20.1280.50">
    <property type="match status" value="1"/>
</dbReference>
<dbReference type="AlphaFoldDB" id="A0AAW0E076"/>
<feature type="domain" description="F-box" evidence="1">
    <location>
        <begin position="14"/>
        <end position="50"/>
    </location>
</feature>
<dbReference type="InterPro" id="IPR001810">
    <property type="entry name" value="F-box_dom"/>
</dbReference>
<reference evidence="2 3" key="1">
    <citation type="submission" date="2024-01" db="EMBL/GenBank/DDBJ databases">
        <title>A draft genome for a cacao thread blight-causing isolate of Paramarasmius palmivorus.</title>
        <authorList>
            <person name="Baruah I.K."/>
            <person name="Bukari Y."/>
            <person name="Amoako-Attah I."/>
            <person name="Meinhardt L.W."/>
            <person name="Bailey B.A."/>
            <person name="Cohen S.P."/>
        </authorList>
    </citation>
    <scope>NUCLEOTIDE SEQUENCE [LARGE SCALE GENOMIC DNA]</scope>
    <source>
        <strain evidence="2 3">GH-12</strain>
    </source>
</reference>
<name>A0AAW0E076_9AGAR</name>
<comment type="caution">
    <text evidence="2">The sequence shown here is derived from an EMBL/GenBank/DDBJ whole genome shotgun (WGS) entry which is preliminary data.</text>
</comment>
<dbReference type="Proteomes" id="UP001383192">
    <property type="component" value="Unassembled WGS sequence"/>
</dbReference>
<keyword evidence="3" id="KW-1185">Reference proteome</keyword>
<dbReference type="SUPFAM" id="SSF81383">
    <property type="entry name" value="F-box domain"/>
    <property type="match status" value="1"/>
</dbReference>
<evidence type="ECO:0000259" key="1">
    <source>
        <dbReference type="Pfam" id="PF12937"/>
    </source>
</evidence>
<organism evidence="2 3">
    <name type="scientific">Paramarasmius palmivorus</name>
    <dbReference type="NCBI Taxonomy" id="297713"/>
    <lineage>
        <taxon>Eukaryota</taxon>
        <taxon>Fungi</taxon>
        <taxon>Dikarya</taxon>
        <taxon>Basidiomycota</taxon>
        <taxon>Agaricomycotina</taxon>
        <taxon>Agaricomycetes</taxon>
        <taxon>Agaricomycetidae</taxon>
        <taxon>Agaricales</taxon>
        <taxon>Marasmiineae</taxon>
        <taxon>Marasmiaceae</taxon>
        <taxon>Paramarasmius</taxon>
    </lineage>
</organism>